<feature type="domain" description="Inosine/uridine-preferring nucleoside hydrolase" evidence="5">
    <location>
        <begin position="7"/>
        <end position="58"/>
    </location>
</feature>
<dbReference type="PANTHER" id="PTHR12304">
    <property type="entry name" value="INOSINE-URIDINE PREFERRING NUCLEOSIDE HYDROLASE"/>
    <property type="match status" value="1"/>
</dbReference>
<dbReference type="PANTHER" id="PTHR12304:SF56">
    <property type="entry name" value="HYDROLASE, PUTATIVE (AFU_ORTHOLOGUE AFUA_1G11790)-RELATED"/>
    <property type="match status" value="1"/>
</dbReference>
<sequence length="473" mass="52229">MATKTRVIIDTDPGVDDITAILLALASPEIEILAFIITFGNTDIDHAYDNIRKLFQALTIHFEKHPDQRARFPGYTLVSEANSKGFTDQVPFLAKGEQRPLDGEMYTAKYFHGRDGLSDVSTRHPELNIQNSSAWSNFSNGPDPRLPYRPTQIHGPQLTLNLLKQHPSENITYIAMGPLTSLAKACEMDRDLVRTRIGRVLVMGGAVDVPGNTSPVAEFNWFADPFAVHNLLIAAISEATLTAEDDGSSGKREDITGLLPLEKFLMFPLDITKEHALPFDAYKKLVDPGFADAPSQEKDKSWLVHFTSSYLERVKEVMAQYNSKNAMELHDILPVWYAITHPWPPAKHQSHAPPPFAKSRLSNGWKVTARRFEIERTGSLTRGMLIVDRRSFTSSQSKGHNRAYEQTKTDLAEAPDPVGAQSASDAKKLAASTGSTAANEHPGDEGGVLCATGTPGDDVLVKLLFERIWGIDT</sequence>
<dbReference type="GO" id="GO:0006152">
    <property type="term" value="P:purine nucleoside catabolic process"/>
    <property type="evidence" value="ECO:0007669"/>
    <property type="project" value="TreeGrafter"/>
</dbReference>
<dbReference type="InterPro" id="IPR023186">
    <property type="entry name" value="IUNH"/>
</dbReference>
<keyword evidence="3" id="KW-0326">Glycosidase</keyword>
<proteinExistence type="inferred from homology"/>
<dbReference type="InterPro" id="IPR001910">
    <property type="entry name" value="Inosine/uridine_hydrolase_dom"/>
</dbReference>
<dbReference type="Gene3D" id="3.90.245.10">
    <property type="entry name" value="Ribonucleoside hydrolase-like"/>
    <property type="match status" value="1"/>
</dbReference>
<comment type="similarity">
    <text evidence="1">Belongs to the IUNH family.</text>
</comment>
<dbReference type="Proteomes" id="UP000305067">
    <property type="component" value="Unassembled WGS sequence"/>
</dbReference>
<keyword evidence="7" id="KW-1185">Reference proteome</keyword>
<dbReference type="Pfam" id="PF01156">
    <property type="entry name" value="IU_nuc_hydro"/>
    <property type="match status" value="2"/>
</dbReference>
<feature type="region of interest" description="Disordered" evidence="4">
    <location>
        <begin position="391"/>
        <end position="452"/>
    </location>
</feature>
<evidence type="ECO:0000256" key="3">
    <source>
        <dbReference type="ARBA" id="ARBA00023295"/>
    </source>
</evidence>
<dbReference type="GO" id="GO:0005829">
    <property type="term" value="C:cytosol"/>
    <property type="evidence" value="ECO:0007669"/>
    <property type="project" value="TreeGrafter"/>
</dbReference>
<dbReference type="OrthoDB" id="5783963at2759"/>
<evidence type="ECO:0000313" key="7">
    <source>
        <dbReference type="Proteomes" id="UP000305067"/>
    </source>
</evidence>
<dbReference type="SUPFAM" id="SSF53590">
    <property type="entry name" value="Nucleoside hydrolase"/>
    <property type="match status" value="1"/>
</dbReference>
<feature type="compositionally biased region" description="Basic and acidic residues" evidence="4">
    <location>
        <begin position="402"/>
        <end position="411"/>
    </location>
</feature>
<dbReference type="AlphaFoldDB" id="A0A5C3QU58"/>
<reference evidence="6 7" key="1">
    <citation type="journal article" date="2019" name="Nat. Ecol. Evol.">
        <title>Megaphylogeny resolves global patterns of mushroom evolution.</title>
        <authorList>
            <person name="Varga T."/>
            <person name="Krizsan K."/>
            <person name="Foldi C."/>
            <person name="Dima B."/>
            <person name="Sanchez-Garcia M."/>
            <person name="Sanchez-Ramirez S."/>
            <person name="Szollosi G.J."/>
            <person name="Szarkandi J.G."/>
            <person name="Papp V."/>
            <person name="Albert L."/>
            <person name="Andreopoulos W."/>
            <person name="Angelini C."/>
            <person name="Antonin V."/>
            <person name="Barry K.W."/>
            <person name="Bougher N.L."/>
            <person name="Buchanan P."/>
            <person name="Buyck B."/>
            <person name="Bense V."/>
            <person name="Catcheside P."/>
            <person name="Chovatia M."/>
            <person name="Cooper J."/>
            <person name="Damon W."/>
            <person name="Desjardin D."/>
            <person name="Finy P."/>
            <person name="Geml J."/>
            <person name="Haridas S."/>
            <person name="Hughes K."/>
            <person name="Justo A."/>
            <person name="Karasinski D."/>
            <person name="Kautmanova I."/>
            <person name="Kiss B."/>
            <person name="Kocsube S."/>
            <person name="Kotiranta H."/>
            <person name="LaButti K.M."/>
            <person name="Lechner B.E."/>
            <person name="Liimatainen K."/>
            <person name="Lipzen A."/>
            <person name="Lukacs Z."/>
            <person name="Mihaltcheva S."/>
            <person name="Morgado L.N."/>
            <person name="Niskanen T."/>
            <person name="Noordeloos M.E."/>
            <person name="Ohm R.A."/>
            <person name="Ortiz-Santana B."/>
            <person name="Ovrebo C."/>
            <person name="Racz N."/>
            <person name="Riley R."/>
            <person name="Savchenko A."/>
            <person name="Shiryaev A."/>
            <person name="Soop K."/>
            <person name="Spirin V."/>
            <person name="Szebenyi C."/>
            <person name="Tomsovsky M."/>
            <person name="Tulloss R.E."/>
            <person name="Uehling J."/>
            <person name="Grigoriev I.V."/>
            <person name="Vagvolgyi C."/>
            <person name="Papp T."/>
            <person name="Martin F.M."/>
            <person name="Miettinen O."/>
            <person name="Hibbett D.S."/>
            <person name="Nagy L.G."/>
        </authorList>
    </citation>
    <scope>NUCLEOTIDE SEQUENCE [LARGE SCALE GENOMIC DNA]</scope>
    <source>
        <strain evidence="6 7">CBS 309.79</strain>
    </source>
</reference>
<gene>
    <name evidence="6" type="ORF">BDV98DRAFT_314990</name>
</gene>
<evidence type="ECO:0000256" key="2">
    <source>
        <dbReference type="ARBA" id="ARBA00022801"/>
    </source>
</evidence>
<evidence type="ECO:0000313" key="6">
    <source>
        <dbReference type="EMBL" id="TFL04380.1"/>
    </source>
</evidence>
<dbReference type="InterPro" id="IPR036452">
    <property type="entry name" value="Ribo_hydro-like"/>
</dbReference>
<organism evidence="6 7">
    <name type="scientific">Pterulicium gracile</name>
    <dbReference type="NCBI Taxonomy" id="1884261"/>
    <lineage>
        <taxon>Eukaryota</taxon>
        <taxon>Fungi</taxon>
        <taxon>Dikarya</taxon>
        <taxon>Basidiomycota</taxon>
        <taxon>Agaricomycotina</taxon>
        <taxon>Agaricomycetes</taxon>
        <taxon>Agaricomycetidae</taxon>
        <taxon>Agaricales</taxon>
        <taxon>Pleurotineae</taxon>
        <taxon>Pterulaceae</taxon>
        <taxon>Pterulicium</taxon>
    </lineage>
</organism>
<evidence type="ECO:0000256" key="1">
    <source>
        <dbReference type="ARBA" id="ARBA00009176"/>
    </source>
</evidence>
<protein>
    <submittedName>
        <fullName evidence="6">Inosine/uridine-preferring nucleoside hydrolase domain-containing protein</fullName>
    </submittedName>
</protein>
<dbReference type="EMBL" id="ML178818">
    <property type="protein sequence ID" value="TFL04380.1"/>
    <property type="molecule type" value="Genomic_DNA"/>
</dbReference>
<name>A0A5C3QU58_9AGAR</name>
<evidence type="ECO:0000259" key="5">
    <source>
        <dbReference type="Pfam" id="PF01156"/>
    </source>
</evidence>
<dbReference type="STRING" id="1884261.A0A5C3QU58"/>
<feature type="domain" description="Inosine/uridine-preferring nucleoside hydrolase" evidence="5">
    <location>
        <begin position="87"/>
        <end position="396"/>
    </location>
</feature>
<evidence type="ECO:0000256" key="4">
    <source>
        <dbReference type="SAM" id="MobiDB-lite"/>
    </source>
</evidence>
<keyword evidence="2 6" id="KW-0378">Hydrolase</keyword>
<accession>A0A5C3QU58</accession>
<dbReference type="GO" id="GO:0008477">
    <property type="term" value="F:purine nucleosidase activity"/>
    <property type="evidence" value="ECO:0007669"/>
    <property type="project" value="TreeGrafter"/>
</dbReference>